<name>A0ABV0KQ03_9CYAN</name>
<dbReference type="RefSeq" id="WP_190449419.1">
    <property type="nucleotide sequence ID" value="NZ_JAMPLM010000031.1"/>
</dbReference>
<dbReference type="Proteomes" id="UP001476950">
    <property type="component" value="Unassembled WGS sequence"/>
</dbReference>
<dbReference type="SMART" id="SM00646">
    <property type="entry name" value="Ami_3"/>
    <property type="match status" value="1"/>
</dbReference>
<comment type="caution">
    <text evidence="6">The sequence shown here is derived from an EMBL/GenBank/DDBJ whole genome shotgun (WGS) entry which is preliminary data.</text>
</comment>
<dbReference type="Gene3D" id="3.40.630.40">
    <property type="entry name" value="Zn-dependent exopeptidases"/>
    <property type="match status" value="1"/>
</dbReference>
<keyword evidence="2" id="KW-0961">Cell wall biogenesis/degradation</keyword>
<feature type="signal peptide" evidence="3">
    <location>
        <begin position="1"/>
        <end position="25"/>
    </location>
</feature>
<protein>
    <submittedName>
        <fullName evidence="6">N-acetylmuramoyl-L-alanine amidase</fullName>
        <ecNumber evidence="6">3.5.1.28</ecNumber>
    </submittedName>
</protein>
<organism evidence="6 7">
    <name type="scientific">Stenomitos frigidus AS-A4</name>
    <dbReference type="NCBI Taxonomy" id="2933935"/>
    <lineage>
        <taxon>Bacteria</taxon>
        <taxon>Bacillati</taxon>
        <taxon>Cyanobacteriota</taxon>
        <taxon>Cyanophyceae</taxon>
        <taxon>Leptolyngbyales</taxon>
        <taxon>Leptolyngbyaceae</taxon>
        <taxon>Stenomitos</taxon>
    </lineage>
</organism>
<evidence type="ECO:0000313" key="6">
    <source>
        <dbReference type="EMBL" id="MEP1061323.1"/>
    </source>
</evidence>
<dbReference type="GO" id="GO:0008745">
    <property type="term" value="F:N-acetylmuramoyl-L-alanine amidase activity"/>
    <property type="evidence" value="ECO:0007669"/>
    <property type="project" value="UniProtKB-EC"/>
</dbReference>
<dbReference type="Pfam" id="PF01520">
    <property type="entry name" value="Amidase_3"/>
    <property type="match status" value="1"/>
</dbReference>
<sequence length="595" mass="64526">MKQFFVPLSFCLTIASSIVAAPIHAAQPLYVAYPPANHETTSDRIFLIGTAPPGGTVLVNGTAIVRNTAGHFAPTFPLQVGVNQFDLRYGKQAVKLTVTRLAAASEPPQGLTFGTLSPAVDVARLPNELLCFTAIAPPTATVAVKLADQTIPLVPRPQSIALPDNAAVLTQQNQPTIAAGRFEGCTRTVLLGDLGKPEWQLTQNGQTIKQTGFGSIKILSPTRLETAVVTAEAGTARTGAGTDYSRLTPLPKGTQALVTGSEGDWVRLDYGAWIRRSEVQILSTGALPTSLIRSIKARQTGGWTEVMFPLQVPVPVSVQQGDRTFTLILYNTTAQTDIIRLDDDPLIARLDWQQSAPGQIQYTFNLKSSQQWGYKLRYEGTTLVLSLKHPPTVGSREPGAGSRGAGEQFKTLSGTKILLDPGHGGAEDLGSRGPTGYPEKTVALLMAKLVRERLQQRGATVYLTRETDVDVPLQDRVAMIEKVQPTVALSLHYNALPDNGDAVKTKGISMFWYNTQAHSLAVFLHNHLTKTLKRSSYGVFWNNLALTRPATTPAVLLELGFMINPDEFEWITNPREQQRLATAIADGVTLWLQKP</sequence>
<dbReference type="InterPro" id="IPR002508">
    <property type="entry name" value="MurNAc-LAA_cat"/>
</dbReference>
<dbReference type="InterPro" id="IPR003646">
    <property type="entry name" value="SH3-like_bac-type"/>
</dbReference>
<evidence type="ECO:0000313" key="7">
    <source>
        <dbReference type="Proteomes" id="UP001476950"/>
    </source>
</evidence>
<evidence type="ECO:0000256" key="3">
    <source>
        <dbReference type="SAM" id="SignalP"/>
    </source>
</evidence>
<keyword evidence="1 6" id="KW-0378">Hydrolase</keyword>
<dbReference type="EMBL" id="JAMPLM010000031">
    <property type="protein sequence ID" value="MEP1061323.1"/>
    <property type="molecule type" value="Genomic_DNA"/>
</dbReference>
<dbReference type="Gene3D" id="2.30.30.40">
    <property type="entry name" value="SH3 Domains"/>
    <property type="match status" value="1"/>
</dbReference>
<dbReference type="EC" id="3.5.1.28" evidence="6"/>
<dbReference type="InterPro" id="IPR050695">
    <property type="entry name" value="N-acetylmuramoyl_amidase_3"/>
</dbReference>
<proteinExistence type="predicted"/>
<keyword evidence="7" id="KW-1185">Reference proteome</keyword>
<feature type="chain" id="PRO_5046946625" evidence="3">
    <location>
        <begin position="26"/>
        <end position="595"/>
    </location>
</feature>
<feature type="domain" description="MurNAc-LAA" evidence="5">
    <location>
        <begin position="477"/>
        <end position="589"/>
    </location>
</feature>
<feature type="domain" description="SH3b" evidence="4">
    <location>
        <begin position="224"/>
        <end position="283"/>
    </location>
</feature>
<gene>
    <name evidence="6" type="ORF">NDI38_23100</name>
</gene>
<dbReference type="SUPFAM" id="SSF53187">
    <property type="entry name" value="Zn-dependent exopeptidases"/>
    <property type="match status" value="1"/>
</dbReference>
<dbReference type="PANTHER" id="PTHR30404">
    <property type="entry name" value="N-ACETYLMURAMOYL-L-ALANINE AMIDASE"/>
    <property type="match status" value="1"/>
</dbReference>
<keyword evidence="3" id="KW-0732">Signal</keyword>
<reference evidence="6 7" key="1">
    <citation type="submission" date="2022-04" db="EMBL/GenBank/DDBJ databases">
        <title>Positive selection, recombination, and allopatry shape intraspecific diversity of widespread and dominant cyanobacteria.</title>
        <authorList>
            <person name="Wei J."/>
            <person name="Shu W."/>
            <person name="Hu C."/>
        </authorList>
    </citation>
    <scope>NUCLEOTIDE SEQUENCE [LARGE SCALE GENOMIC DNA]</scope>
    <source>
        <strain evidence="6 7">AS-A4</strain>
    </source>
</reference>
<dbReference type="CDD" id="cd02696">
    <property type="entry name" value="MurNAc-LAA"/>
    <property type="match status" value="1"/>
</dbReference>
<evidence type="ECO:0000256" key="1">
    <source>
        <dbReference type="ARBA" id="ARBA00022801"/>
    </source>
</evidence>
<accession>A0ABV0KQ03</accession>
<evidence type="ECO:0000259" key="4">
    <source>
        <dbReference type="SMART" id="SM00287"/>
    </source>
</evidence>
<evidence type="ECO:0000259" key="5">
    <source>
        <dbReference type="SMART" id="SM00646"/>
    </source>
</evidence>
<dbReference type="SMART" id="SM00287">
    <property type="entry name" value="SH3b"/>
    <property type="match status" value="1"/>
</dbReference>
<evidence type="ECO:0000256" key="2">
    <source>
        <dbReference type="ARBA" id="ARBA00023316"/>
    </source>
</evidence>
<dbReference type="PANTHER" id="PTHR30404:SF7">
    <property type="entry name" value="CELL WALL AMIDASE LYTH-RELATED"/>
    <property type="match status" value="1"/>
</dbReference>